<evidence type="ECO:0000313" key="4">
    <source>
        <dbReference type="Proteomes" id="UP001301350"/>
    </source>
</evidence>
<comment type="caution">
    <text evidence="3">The sequence shown here is derived from an EMBL/GenBank/DDBJ whole genome shotgun (WGS) entry which is preliminary data.</text>
</comment>
<organism evidence="3 4">
    <name type="scientific">Cyanidium caldarium</name>
    <name type="common">Red alga</name>
    <dbReference type="NCBI Taxonomy" id="2771"/>
    <lineage>
        <taxon>Eukaryota</taxon>
        <taxon>Rhodophyta</taxon>
        <taxon>Bangiophyceae</taxon>
        <taxon>Cyanidiales</taxon>
        <taxon>Cyanidiaceae</taxon>
        <taxon>Cyanidium</taxon>
    </lineage>
</organism>
<name>A0AAV9ISD7_CYACA</name>
<evidence type="ECO:0000313" key="3">
    <source>
        <dbReference type="EMBL" id="KAK4535164.1"/>
    </source>
</evidence>
<evidence type="ECO:0000256" key="1">
    <source>
        <dbReference type="SAM" id="MobiDB-lite"/>
    </source>
</evidence>
<dbReference type="AlphaFoldDB" id="A0AAV9ISD7"/>
<evidence type="ECO:0000256" key="2">
    <source>
        <dbReference type="SAM" id="SignalP"/>
    </source>
</evidence>
<keyword evidence="4" id="KW-1185">Reference proteome</keyword>
<dbReference type="EMBL" id="JANCYW010000004">
    <property type="protein sequence ID" value="KAK4535164.1"/>
    <property type="molecule type" value="Genomic_DNA"/>
</dbReference>
<feature type="region of interest" description="Disordered" evidence="1">
    <location>
        <begin position="78"/>
        <end position="152"/>
    </location>
</feature>
<dbReference type="Proteomes" id="UP001301350">
    <property type="component" value="Unassembled WGS sequence"/>
</dbReference>
<feature type="compositionally biased region" description="Polar residues" evidence="1">
    <location>
        <begin position="86"/>
        <end position="99"/>
    </location>
</feature>
<reference evidence="3 4" key="1">
    <citation type="submission" date="2022-07" db="EMBL/GenBank/DDBJ databases">
        <title>Genome-wide signatures of adaptation to extreme environments.</title>
        <authorList>
            <person name="Cho C.H."/>
            <person name="Yoon H.S."/>
        </authorList>
    </citation>
    <scope>NUCLEOTIDE SEQUENCE [LARGE SCALE GENOMIC DNA]</scope>
    <source>
        <strain evidence="3 4">DBV 063 E5</strain>
    </source>
</reference>
<protein>
    <submittedName>
        <fullName evidence="3">Uncharacterized protein</fullName>
    </submittedName>
</protein>
<feature type="compositionally biased region" description="Pro residues" evidence="1">
    <location>
        <begin position="105"/>
        <end position="114"/>
    </location>
</feature>
<feature type="chain" id="PRO_5043765424" evidence="2">
    <location>
        <begin position="19"/>
        <end position="338"/>
    </location>
</feature>
<keyword evidence="2" id="KW-0732">Signal</keyword>
<gene>
    <name evidence="3" type="ORF">CDCA_CDCA04G1189</name>
</gene>
<feature type="signal peptide" evidence="2">
    <location>
        <begin position="1"/>
        <end position="18"/>
    </location>
</feature>
<feature type="compositionally biased region" description="Low complexity" evidence="1">
    <location>
        <begin position="128"/>
        <end position="148"/>
    </location>
</feature>
<accession>A0AAV9ISD7</accession>
<sequence length="338" mass="36149">MMLLWALFFCGAVARWSSWEPPHHNDGIKLQGGAAASPGARLSPAIRAGQWPRASPGSHLTDTFGHLQISFQPLAPPSFEPIPSLPSGNLESTAPTQTGCSCPVSPTPTPPTPTPTCTCPVRHTSQAPTRTAVRTTSRTSSPPGSPTSNGRECISGAGARVYWVWVDQAGGLIKWVFRNPTDHKTTVVLERGIVGSGSYCFGDAYWPAYLEVGLTHISDGPYAPISGSRQNLPLAVIGKARPGVCFVFPLDPHSSVEVDEGGFGGYQPFCHELVDVQFAGNFEYRITYNVRDQCNDFGGSSNCPPNPLQTRVPQYRPLDGSTAGEFGPQGNDVIELES</sequence>
<proteinExistence type="predicted"/>